<name>E3QYF6_COLGM</name>
<dbReference type="HOGENOM" id="CLU_1885610_0_0_1"/>
<dbReference type="EMBL" id="GG697402">
    <property type="protein sequence ID" value="EFQ35894.1"/>
    <property type="molecule type" value="Genomic_DNA"/>
</dbReference>
<proteinExistence type="predicted"/>
<evidence type="ECO:0000313" key="2">
    <source>
        <dbReference type="EMBL" id="EFQ35894.1"/>
    </source>
</evidence>
<dbReference type="VEuPathDB" id="FungiDB:GLRG_11085"/>
<dbReference type="AlphaFoldDB" id="E3QYF6"/>
<evidence type="ECO:0000256" key="1">
    <source>
        <dbReference type="SAM" id="MobiDB-lite"/>
    </source>
</evidence>
<dbReference type="Proteomes" id="UP000008782">
    <property type="component" value="Unassembled WGS sequence"/>
</dbReference>
<reference evidence="3" key="1">
    <citation type="journal article" date="2012" name="Nat. Genet.">
        <title>Lifestyle transitions in plant pathogenic Colletotrichum fungi deciphered by genome and transcriptome analyses.</title>
        <authorList>
            <person name="O'Connell R.J."/>
            <person name="Thon M.R."/>
            <person name="Hacquard S."/>
            <person name="Amyotte S.G."/>
            <person name="Kleemann J."/>
            <person name="Torres M.F."/>
            <person name="Damm U."/>
            <person name="Buiate E.A."/>
            <person name="Epstein L."/>
            <person name="Alkan N."/>
            <person name="Altmueller J."/>
            <person name="Alvarado-Balderrama L."/>
            <person name="Bauser C.A."/>
            <person name="Becker C."/>
            <person name="Birren B.W."/>
            <person name="Chen Z."/>
            <person name="Choi J."/>
            <person name="Crouch J.A."/>
            <person name="Duvick J.P."/>
            <person name="Farman M.A."/>
            <person name="Gan P."/>
            <person name="Heiman D."/>
            <person name="Henrissat B."/>
            <person name="Howard R.J."/>
            <person name="Kabbage M."/>
            <person name="Koch C."/>
            <person name="Kracher B."/>
            <person name="Kubo Y."/>
            <person name="Law A.D."/>
            <person name="Lebrun M.-H."/>
            <person name="Lee Y.-H."/>
            <person name="Miyara I."/>
            <person name="Moore N."/>
            <person name="Neumann U."/>
            <person name="Nordstroem K."/>
            <person name="Panaccione D.G."/>
            <person name="Panstruga R."/>
            <person name="Place M."/>
            <person name="Proctor R.H."/>
            <person name="Prusky D."/>
            <person name="Rech G."/>
            <person name="Reinhardt R."/>
            <person name="Rollins J.A."/>
            <person name="Rounsley S."/>
            <person name="Schardl C.L."/>
            <person name="Schwartz D.C."/>
            <person name="Shenoy N."/>
            <person name="Shirasu K."/>
            <person name="Sikhakolli U.R."/>
            <person name="Stueber K."/>
            <person name="Sukno S.A."/>
            <person name="Sweigard J.A."/>
            <person name="Takano Y."/>
            <person name="Takahara H."/>
            <person name="Trail F."/>
            <person name="van der Does H.C."/>
            <person name="Voll L.M."/>
            <person name="Will I."/>
            <person name="Young S."/>
            <person name="Zeng Q."/>
            <person name="Zhang J."/>
            <person name="Zhou S."/>
            <person name="Dickman M.B."/>
            <person name="Schulze-Lefert P."/>
            <person name="Ver Loren van Themaat E."/>
            <person name="Ma L.-J."/>
            <person name="Vaillancourt L.J."/>
        </authorList>
    </citation>
    <scope>NUCLEOTIDE SEQUENCE [LARGE SCALE GENOMIC DNA]</scope>
    <source>
        <strain evidence="3">M1.001 / M2 / FGSC 10212</strain>
    </source>
</reference>
<dbReference type="GeneID" id="24416450"/>
<accession>E3QYF6</accession>
<gene>
    <name evidence="2" type="ORF">GLRG_11085</name>
</gene>
<keyword evidence="3" id="KW-1185">Reference proteome</keyword>
<evidence type="ECO:0000313" key="3">
    <source>
        <dbReference type="Proteomes" id="UP000008782"/>
    </source>
</evidence>
<dbReference type="RefSeq" id="XP_008099914.1">
    <property type="nucleotide sequence ID" value="XM_008101723.1"/>
</dbReference>
<feature type="region of interest" description="Disordered" evidence="1">
    <location>
        <begin position="34"/>
        <end position="65"/>
    </location>
</feature>
<protein>
    <submittedName>
        <fullName evidence="2">Uncharacterized protein</fullName>
    </submittedName>
</protein>
<organism evidence="3">
    <name type="scientific">Colletotrichum graminicola (strain M1.001 / M2 / FGSC 10212)</name>
    <name type="common">Maize anthracnose fungus</name>
    <name type="synonym">Glomerella graminicola</name>
    <dbReference type="NCBI Taxonomy" id="645133"/>
    <lineage>
        <taxon>Eukaryota</taxon>
        <taxon>Fungi</taxon>
        <taxon>Dikarya</taxon>
        <taxon>Ascomycota</taxon>
        <taxon>Pezizomycotina</taxon>
        <taxon>Sordariomycetes</taxon>
        <taxon>Hypocreomycetidae</taxon>
        <taxon>Glomerellales</taxon>
        <taxon>Glomerellaceae</taxon>
        <taxon>Colletotrichum</taxon>
        <taxon>Colletotrichum graminicola species complex</taxon>
    </lineage>
</organism>
<sequence>MAPEQYVATHTSDPESSVVDVQLQTPDVTFAMAKPIAPGLDRPKRTPLSTSRPPRSAAATDGGIVNLEPKPERRCGKLGAKVWPCFVLGCRTTGTGIYSLRRVRKRVTVLKAGKADKEQQNSCKVDATKTRVDTK</sequence>